<gene>
    <name evidence="3" type="ORF">FOZ61_004020</name>
</gene>
<feature type="compositionally biased region" description="Acidic residues" evidence="1">
    <location>
        <begin position="285"/>
        <end position="297"/>
    </location>
</feature>
<feature type="compositionally biased region" description="Basic and acidic residues" evidence="1">
    <location>
        <begin position="373"/>
        <end position="386"/>
    </location>
</feature>
<evidence type="ECO:0000313" key="4">
    <source>
        <dbReference type="Proteomes" id="UP000570595"/>
    </source>
</evidence>
<feature type="compositionally biased region" description="Polar residues" evidence="1">
    <location>
        <begin position="453"/>
        <end position="465"/>
    </location>
</feature>
<keyword evidence="2" id="KW-0732">Signal</keyword>
<dbReference type="AlphaFoldDB" id="A0A7J6LMC6"/>
<feature type="region of interest" description="Disordered" evidence="1">
    <location>
        <begin position="32"/>
        <end position="531"/>
    </location>
</feature>
<feature type="compositionally biased region" description="Acidic residues" evidence="1">
    <location>
        <begin position="40"/>
        <end position="58"/>
    </location>
</feature>
<dbReference type="Proteomes" id="UP000570595">
    <property type="component" value="Unassembled WGS sequence"/>
</dbReference>
<feature type="chain" id="PRO_5029821086" evidence="2">
    <location>
        <begin position="17"/>
        <end position="664"/>
    </location>
</feature>
<dbReference type="EMBL" id="JABAHT010000231">
    <property type="protein sequence ID" value="KAF4660424.1"/>
    <property type="molecule type" value="Genomic_DNA"/>
</dbReference>
<reference evidence="3 4" key="1">
    <citation type="submission" date="2020-04" db="EMBL/GenBank/DDBJ databases">
        <title>Perkinsus olseni comparative genomics.</title>
        <authorList>
            <person name="Bogema D.R."/>
        </authorList>
    </citation>
    <scope>NUCLEOTIDE SEQUENCE [LARGE SCALE GENOMIC DNA]</scope>
    <source>
        <strain evidence="3">ATCC PRA-179</strain>
    </source>
</reference>
<dbReference type="OrthoDB" id="10661344at2759"/>
<feature type="compositionally biased region" description="Acidic residues" evidence="1">
    <location>
        <begin position="139"/>
        <end position="161"/>
    </location>
</feature>
<feature type="compositionally biased region" description="Acidic residues" evidence="1">
    <location>
        <begin position="498"/>
        <end position="507"/>
    </location>
</feature>
<evidence type="ECO:0000256" key="1">
    <source>
        <dbReference type="SAM" id="MobiDB-lite"/>
    </source>
</evidence>
<evidence type="ECO:0000256" key="2">
    <source>
        <dbReference type="SAM" id="SignalP"/>
    </source>
</evidence>
<protein>
    <submittedName>
        <fullName evidence="3">Uncharacterized protein</fullName>
    </submittedName>
</protein>
<feature type="compositionally biased region" description="Basic and acidic residues" evidence="1">
    <location>
        <begin position="469"/>
        <end position="480"/>
    </location>
</feature>
<feature type="compositionally biased region" description="Basic and acidic residues" evidence="1">
    <location>
        <begin position="194"/>
        <end position="211"/>
    </location>
</feature>
<feature type="signal peptide" evidence="2">
    <location>
        <begin position="1"/>
        <end position="16"/>
    </location>
</feature>
<comment type="caution">
    <text evidence="3">The sequence shown here is derived from an EMBL/GenBank/DDBJ whole genome shotgun (WGS) entry which is preliminary data.</text>
</comment>
<evidence type="ECO:0000313" key="3">
    <source>
        <dbReference type="EMBL" id="KAF4660424.1"/>
    </source>
</evidence>
<feature type="compositionally biased region" description="Acidic residues" evidence="1">
    <location>
        <begin position="169"/>
        <end position="193"/>
    </location>
</feature>
<proteinExistence type="predicted"/>
<organism evidence="3 4">
    <name type="scientific">Perkinsus olseni</name>
    <name type="common">Perkinsus atlanticus</name>
    <dbReference type="NCBI Taxonomy" id="32597"/>
    <lineage>
        <taxon>Eukaryota</taxon>
        <taxon>Sar</taxon>
        <taxon>Alveolata</taxon>
        <taxon>Perkinsozoa</taxon>
        <taxon>Perkinsea</taxon>
        <taxon>Perkinsida</taxon>
        <taxon>Perkinsidae</taxon>
        <taxon>Perkinsus</taxon>
    </lineage>
</organism>
<feature type="compositionally biased region" description="Acidic residues" evidence="1">
    <location>
        <begin position="212"/>
        <end position="263"/>
    </location>
</feature>
<accession>A0A7J6LMC6</accession>
<name>A0A7J6LMC6_PEROL</name>
<sequence>MLIYFLLVVALPLTTSREPHLANQIDGKLSTAAWGAPEGSDGDPDVLEPSDPQDEAEQTIDKDSVDSVDVAAELASTDEAATEMLGESSVVEDDAEALPAGLAPSMDVSPSPFPEDNETVEAGSTNESTDTEAERSEAITEEDGTNEEEVEGREPESEDEGEPRAADGASEEENAEDGTFSPDEDDVDVDESEELKKENDATELATERSDGSEDDVDAEEVPGEAAVDEDEAGGSGEDETDTSEGMDGDVDEAEFPSVEESDGELPARERDGVADEGTPELLGDVTDDQNESDEGLESVDHMTRESEDEDEDEAEAVDDEHRTEESPSLGDGSPPSPESLYETSDSDLAHRDTEVSIPDFDDDGEMFDPLPTGHERADPGKPEFASKARAGGTWPLPRDRPVGTADSGAEWQPDLPDIPDFSSDFFPAGDANDDLPRETMNGDAAVETPPPQVSTEPPNDGDTNASRSGRGEGSDGRSDEKADDSDEPEGREGGVSSADEEDDDEDASTTREESIQNSEPTTPIPTGRTLRGIRPVKAAHNAELERSGGAHHVQHSAFAFSSHGWSSGGSPHAPVLPPMLPGQIDGAPKFVYTSPSMDERRQSTEVKILADTIHVELLQHAGASIVGRDITGRSVVIYYPTDDAAQEGFRLLSSRIRNTEIYRE</sequence>
<feature type="compositionally biased region" description="Acidic residues" evidence="1">
    <location>
        <begin position="306"/>
        <end position="318"/>
    </location>
</feature>